<feature type="coiled-coil region" evidence="1">
    <location>
        <begin position="128"/>
        <end position="155"/>
    </location>
</feature>
<evidence type="ECO:0000313" key="4">
    <source>
        <dbReference type="Proteomes" id="UP000593571"/>
    </source>
</evidence>
<dbReference type="EMBL" id="JACASE010000005">
    <property type="protein sequence ID" value="KAF6464366.1"/>
    <property type="molecule type" value="Genomic_DNA"/>
</dbReference>
<gene>
    <name evidence="3" type="ORF">HJG63_002286</name>
</gene>
<feature type="coiled-coil region" evidence="1">
    <location>
        <begin position="205"/>
        <end position="253"/>
    </location>
</feature>
<evidence type="ECO:0000313" key="3">
    <source>
        <dbReference type="EMBL" id="KAF6464366.1"/>
    </source>
</evidence>
<dbReference type="AlphaFoldDB" id="A0A7J8GWJ4"/>
<dbReference type="Proteomes" id="UP000593571">
    <property type="component" value="Unassembled WGS sequence"/>
</dbReference>
<sequence length="306" mass="34940">MNPSATFVAGRQNIGSEVEISTIEKQRKELQLLIGELKDRDKELNDMVAVHQRQLLSWEEDRQKVLTLEERCSKLEGELHKRTEIIKSLTKKVKTLESNQIECQTVLQKTQLQLQEMAQKATHSSLLSEDLEARNENLSNTLVELSAQVGQLQAREQALTTMIKLKDKDIIEAVSHIADCSGKFKLLEHALRDAKMVETCIVKEKQDCKQKLKTLKIEINKLKEDLNEKTTENNEQREEIIRLKQEKSCLHDELVFTGRFFSHQQAPAFAGGVSSDGHRSGAEHPAPHQLRGSQQQRQKRMCSLSL</sequence>
<evidence type="ECO:0000256" key="1">
    <source>
        <dbReference type="SAM" id="Coils"/>
    </source>
</evidence>
<accession>A0A7J8GWJ4</accession>
<organism evidence="3 4">
    <name type="scientific">Rousettus aegyptiacus</name>
    <name type="common">Egyptian fruit bat</name>
    <name type="synonym">Pteropus aegyptiacus</name>
    <dbReference type="NCBI Taxonomy" id="9407"/>
    <lineage>
        <taxon>Eukaryota</taxon>
        <taxon>Metazoa</taxon>
        <taxon>Chordata</taxon>
        <taxon>Craniata</taxon>
        <taxon>Vertebrata</taxon>
        <taxon>Euteleostomi</taxon>
        <taxon>Mammalia</taxon>
        <taxon>Eutheria</taxon>
        <taxon>Laurasiatheria</taxon>
        <taxon>Chiroptera</taxon>
        <taxon>Yinpterochiroptera</taxon>
        <taxon>Pteropodoidea</taxon>
        <taxon>Pteropodidae</taxon>
        <taxon>Rousettinae</taxon>
        <taxon>Rousettus</taxon>
    </lineage>
</organism>
<comment type="caution">
    <text evidence="3">The sequence shown here is derived from an EMBL/GenBank/DDBJ whole genome shotgun (WGS) entry which is preliminary data.</text>
</comment>
<feature type="compositionally biased region" description="Basic and acidic residues" evidence="2">
    <location>
        <begin position="276"/>
        <end position="286"/>
    </location>
</feature>
<name>A0A7J8GWJ4_ROUAE</name>
<proteinExistence type="predicted"/>
<keyword evidence="1" id="KW-0175">Coiled coil</keyword>
<evidence type="ECO:0000256" key="2">
    <source>
        <dbReference type="SAM" id="MobiDB-lite"/>
    </source>
</evidence>
<reference evidence="3 4" key="1">
    <citation type="journal article" date="2020" name="Nature">
        <title>Six reference-quality genomes reveal evolution of bat adaptations.</title>
        <authorList>
            <person name="Jebb D."/>
            <person name="Huang Z."/>
            <person name="Pippel M."/>
            <person name="Hughes G.M."/>
            <person name="Lavrichenko K."/>
            <person name="Devanna P."/>
            <person name="Winkler S."/>
            <person name="Jermiin L.S."/>
            <person name="Skirmuntt E.C."/>
            <person name="Katzourakis A."/>
            <person name="Burkitt-Gray L."/>
            <person name="Ray D.A."/>
            <person name="Sullivan K.A.M."/>
            <person name="Roscito J.G."/>
            <person name="Kirilenko B.M."/>
            <person name="Davalos L.M."/>
            <person name="Corthals A.P."/>
            <person name="Power M.L."/>
            <person name="Jones G."/>
            <person name="Ransome R.D."/>
            <person name="Dechmann D.K.N."/>
            <person name="Locatelli A.G."/>
            <person name="Puechmaille S.J."/>
            <person name="Fedrigo O."/>
            <person name="Jarvis E.D."/>
            <person name="Hiller M."/>
            <person name="Vernes S.C."/>
            <person name="Myers E.W."/>
            <person name="Teeling E.C."/>
        </authorList>
    </citation>
    <scope>NUCLEOTIDE SEQUENCE [LARGE SCALE GENOMIC DNA]</scope>
    <source>
        <strain evidence="3">MRouAeg1</strain>
        <tissue evidence="3">Muscle</tissue>
    </source>
</reference>
<keyword evidence="4" id="KW-1185">Reference proteome</keyword>
<feature type="region of interest" description="Disordered" evidence="2">
    <location>
        <begin position="268"/>
        <end position="306"/>
    </location>
</feature>
<protein>
    <submittedName>
        <fullName evidence="3">Coiled-coil domain containing 62</fullName>
    </submittedName>
</protein>